<reference evidence="2" key="2">
    <citation type="submission" date="2022-12" db="EMBL/GenBank/DDBJ databases">
        <authorList>
            <person name="Dechsakulwatana C."/>
            <person name="Rungsihiranrut A."/>
            <person name="Muangchinda C."/>
            <person name="Ningthoujam R."/>
            <person name="Klankeo P."/>
            <person name="Pinyakong O."/>
        </authorList>
    </citation>
    <scope>NUCLEOTIDE SEQUENCE</scope>
    <source>
        <strain evidence="2">TL01-2</strain>
    </source>
</reference>
<dbReference type="Pfam" id="PF08671">
    <property type="entry name" value="SinI"/>
    <property type="match status" value="1"/>
</dbReference>
<reference evidence="2" key="1">
    <citation type="journal article" date="2022" name="J Environ Chem Eng">
        <title>Biodegradation of petroleum oil using a constructed nonpathogenic and heavy metal-tolerant bacterial consortium isolated from marine sponges.</title>
        <authorList>
            <person name="Dechsakulwatana C."/>
            <person name="Rungsihiranrut A."/>
            <person name="Muangchinda C."/>
            <person name="Ningthoujam R."/>
            <person name="Klankeo P."/>
            <person name="Pinyakong O."/>
        </authorList>
    </citation>
    <scope>NUCLEOTIDE SEQUENCE</scope>
    <source>
        <strain evidence="2">TL01-2</strain>
    </source>
</reference>
<dbReference type="RefSeq" id="WP_316911454.1">
    <property type="nucleotide sequence ID" value="NZ_JAPTGD010000002.1"/>
</dbReference>
<feature type="domain" description="Sin" evidence="1">
    <location>
        <begin position="1"/>
        <end position="37"/>
    </location>
</feature>
<comment type="caution">
    <text evidence="2">The sequence shown here is derived from an EMBL/GenBank/DDBJ whole genome shotgun (WGS) entry which is preliminary data.</text>
</comment>
<evidence type="ECO:0000313" key="3">
    <source>
        <dbReference type="Proteomes" id="UP001269400"/>
    </source>
</evidence>
<dbReference type="InterPro" id="IPR036281">
    <property type="entry name" value="SinR/SinI_dimer_dom_sf"/>
</dbReference>
<protein>
    <submittedName>
        <fullName evidence="2">Anti-repressor SinI family protein</fullName>
    </submittedName>
</protein>
<sequence length="37" mass="4373">MCVSSQKLDPEWIELMLEAKRIGVTKEEIKRFIHSQV</sequence>
<evidence type="ECO:0000313" key="2">
    <source>
        <dbReference type="EMBL" id="MDU9693424.1"/>
    </source>
</evidence>
<dbReference type="EMBL" id="JAPTGD010000002">
    <property type="protein sequence ID" value="MDU9693424.1"/>
    <property type="molecule type" value="Genomic_DNA"/>
</dbReference>
<accession>A0AAX6ND55</accession>
<dbReference type="Proteomes" id="UP001269400">
    <property type="component" value="Unassembled WGS sequence"/>
</dbReference>
<dbReference type="SUPFAM" id="SSF47406">
    <property type="entry name" value="SinR repressor dimerisation domain-like"/>
    <property type="match status" value="1"/>
</dbReference>
<dbReference type="GO" id="GO:0006355">
    <property type="term" value="P:regulation of DNA-templated transcription"/>
    <property type="evidence" value="ECO:0007669"/>
    <property type="project" value="InterPro"/>
</dbReference>
<gene>
    <name evidence="2" type="ORF">O0Q50_19815</name>
</gene>
<dbReference type="GO" id="GO:0046983">
    <property type="term" value="F:protein dimerization activity"/>
    <property type="evidence" value="ECO:0007669"/>
    <property type="project" value="InterPro"/>
</dbReference>
<dbReference type="AlphaFoldDB" id="A0AAX6ND55"/>
<proteinExistence type="predicted"/>
<organism evidence="2 3">
    <name type="scientific">Priestia aryabhattai</name>
    <name type="common">Bacillus aryabhattai</name>
    <dbReference type="NCBI Taxonomy" id="412384"/>
    <lineage>
        <taxon>Bacteria</taxon>
        <taxon>Bacillati</taxon>
        <taxon>Bacillota</taxon>
        <taxon>Bacilli</taxon>
        <taxon>Bacillales</taxon>
        <taxon>Bacillaceae</taxon>
        <taxon>Priestia</taxon>
    </lineage>
</organism>
<dbReference type="InterPro" id="IPR010981">
    <property type="entry name" value="SinR/SinI_dimer_dom"/>
</dbReference>
<evidence type="ECO:0000259" key="1">
    <source>
        <dbReference type="PROSITE" id="PS51500"/>
    </source>
</evidence>
<name>A0AAX6ND55_PRIAR</name>
<dbReference type="PROSITE" id="PS51500">
    <property type="entry name" value="SIN"/>
    <property type="match status" value="1"/>
</dbReference>